<feature type="transmembrane region" description="Helical" evidence="6">
    <location>
        <begin position="7"/>
        <end position="24"/>
    </location>
</feature>
<evidence type="ECO:0000256" key="5">
    <source>
        <dbReference type="ARBA" id="ARBA00022842"/>
    </source>
</evidence>
<dbReference type="PANTHER" id="PTHR11603:SF147">
    <property type="entry name" value="MEMBRANE PROTEIN"/>
    <property type="match status" value="1"/>
</dbReference>
<dbReference type="Gene3D" id="3.40.50.1010">
    <property type="entry name" value="5'-nuclease"/>
    <property type="match status" value="1"/>
</dbReference>
<gene>
    <name evidence="8" type="ORF">COW11_06025</name>
</gene>
<dbReference type="SUPFAM" id="SSF88723">
    <property type="entry name" value="PIN domain-like"/>
    <property type="match status" value="1"/>
</dbReference>
<evidence type="ECO:0000256" key="2">
    <source>
        <dbReference type="ARBA" id="ARBA00022679"/>
    </source>
</evidence>
<keyword evidence="4" id="KW-0378">Hydrolase</keyword>
<keyword evidence="6" id="KW-1133">Transmembrane helix</keyword>
<dbReference type="SMART" id="SM00670">
    <property type="entry name" value="PINc"/>
    <property type="match status" value="1"/>
</dbReference>
<dbReference type="InterPro" id="IPR002716">
    <property type="entry name" value="PIN_dom"/>
</dbReference>
<evidence type="ECO:0000256" key="6">
    <source>
        <dbReference type="SAM" id="Phobius"/>
    </source>
</evidence>
<dbReference type="InterPro" id="IPR029060">
    <property type="entry name" value="PIN-like_dom_sf"/>
</dbReference>
<keyword evidence="2" id="KW-0808">Transferase</keyword>
<feature type="transmembrane region" description="Helical" evidence="6">
    <location>
        <begin position="60"/>
        <end position="84"/>
    </location>
</feature>
<keyword evidence="3" id="KW-0540">Nuclease</keyword>
<feature type="domain" description="TRAM" evidence="7">
    <location>
        <begin position="263"/>
        <end position="324"/>
    </location>
</feature>
<keyword evidence="5" id="KW-0460">Magnesium</keyword>
<evidence type="ECO:0000256" key="1">
    <source>
        <dbReference type="ARBA" id="ARBA00001946"/>
    </source>
</evidence>
<accession>A0A2J0LIR4</accession>
<feature type="transmembrane region" description="Helical" evidence="6">
    <location>
        <begin position="30"/>
        <end position="48"/>
    </location>
</feature>
<name>A0A2J0LIR4_9BACT</name>
<keyword evidence="6" id="KW-0812">Transmembrane</keyword>
<reference evidence="8 9" key="1">
    <citation type="submission" date="2017-09" db="EMBL/GenBank/DDBJ databases">
        <title>Depth-based differentiation of microbial function through sediment-hosted aquifers and enrichment of novel symbionts in the deep terrestrial subsurface.</title>
        <authorList>
            <person name="Probst A.J."/>
            <person name="Ladd B."/>
            <person name="Jarett J.K."/>
            <person name="Geller-Mcgrath D.E."/>
            <person name="Sieber C.M."/>
            <person name="Emerson J.B."/>
            <person name="Anantharaman K."/>
            <person name="Thomas B.C."/>
            <person name="Malmstrom R."/>
            <person name="Stieglmeier M."/>
            <person name="Klingl A."/>
            <person name="Woyke T."/>
            <person name="Ryan C.M."/>
            <person name="Banfield J.F."/>
        </authorList>
    </citation>
    <scope>NUCLEOTIDE SEQUENCE [LARGE SCALE GENOMIC DNA]</scope>
    <source>
        <strain evidence="8">CG12_big_fil_rev_8_21_14_0_65_43_15</strain>
    </source>
</reference>
<dbReference type="PANTHER" id="PTHR11603">
    <property type="entry name" value="AAA FAMILY ATPASE"/>
    <property type="match status" value="1"/>
</dbReference>
<proteinExistence type="predicted"/>
<organism evidence="8 9">
    <name type="scientific">Candidatus Taenaricola geysiri</name>
    <dbReference type="NCBI Taxonomy" id="1974752"/>
    <lineage>
        <taxon>Bacteria</taxon>
        <taxon>Pseudomonadati</taxon>
        <taxon>Candidatus Omnitrophota</taxon>
        <taxon>Candidatus Taenaricola</taxon>
    </lineage>
</organism>
<protein>
    <submittedName>
        <fullName evidence="8">PIN domain nuclease</fullName>
    </submittedName>
</protein>
<dbReference type="AlphaFoldDB" id="A0A2J0LIR4"/>
<comment type="cofactor">
    <cofactor evidence="1">
        <name>Mg(2+)</name>
        <dbReference type="ChEBI" id="CHEBI:18420"/>
    </cofactor>
</comment>
<evidence type="ECO:0000259" key="7">
    <source>
        <dbReference type="PROSITE" id="PS50926"/>
    </source>
</evidence>
<dbReference type="CDD" id="cd09877">
    <property type="entry name" value="PIN_YacL-like"/>
    <property type="match status" value="1"/>
</dbReference>
<feature type="transmembrane region" description="Helical" evidence="6">
    <location>
        <begin position="90"/>
        <end position="111"/>
    </location>
</feature>
<dbReference type="InterPro" id="IPR002792">
    <property type="entry name" value="TRAM_dom"/>
</dbReference>
<dbReference type="Pfam" id="PF01850">
    <property type="entry name" value="PIN"/>
    <property type="match status" value="1"/>
</dbReference>
<dbReference type="GO" id="GO:0016740">
    <property type="term" value="F:transferase activity"/>
    <property type="evidence" value="ECO:0007669"/>
    <property type="project" value="UniProtKB-KW"/>
</dbReference>
<sequence length="333" mass="36766">MLIVRILFMMLCALIGYRIGYPFIGGGIRTDVLGAGIGVIIAFIVIILEMQLRKISVKDISSAVFGIIFGLIVANLLTSAILLVPSSGKFVSSIRLILTLICCYLGAIIVARSREEFNAIIPYIKFTSQDQKEDITVIDTSVIIDGRIADLCQTKFLPGKLVIPRFVLKELQQIADSADSLKRNRGRRGLDILNKIKKAKSADLKISDEDFPEIREVDSKIVKLAKMLNASVFTNDYNLNKIAELQGVTVLNINDLTNALKVVVLPGELLQIRLIKEGKEHNQAIGYLEDGTMVVVDNAKHLIGQAFNVEVTSALQTSAGRMIFAKITHERKR</sequence>
<keyword evidence="6" id="KW-0472">Membrane</keyword>
<dbReference type="EMBL" id="PFGP01000134">
    <property type="protein sequence ID" value="PIW65930.1"/>
    <property type="molecule type" value="Genomic_DNA"/>
</dbReference>
<evidence type="ECO:0000256" key="4">
    <source>
        <dbReference type="ARBA" id="ARBA00022801"/>
    </source>
</evidence>
<dbReference type="GO" id="GO:0016787">
    <property type="term" value="F:hydrolase activity"/>
    <property type="evidence" value="ECO:0007669"/>
    <property type="project" value="UniProtKB-KW"/>
</dbReference>
<dbReference type="Proteomes" id="UP000231267">
    <property type="component" value="Unassembled WGS sequence"/>
</dbReference>
<dbReference type="GO" id="GO:0004518">
    <property type="term" value="F:nuclease activity"/>
    <property type="evidence" value="ECO:0007669"/>
    <property type="project" value="UniProtKB-KW"/>
</dbReference>
<evidence type="ECO:0000313" key="8">
    <source>
        <dbReference type="EMBL" id="PIW65930.1"/>
    </source>
</evidence>
<dbReference type="InterPro" id="IPR052041">
    <property type="entry name" value="Nucleic_acid_metab_PIN/TRAM"/>
</dbReference>
<evidence type="ECO:0000313" key="9">
    <source>
        <dbReference type="Proteomes" id="UP000231267"/>
    </source>
</evidence>
<dbReference type="PROSITE" id="PS50926">
    <property type="entry name" value="TRAM"/>
    <property type="match status" value="1"/>
</dbReference>
<evidence type="ECO:0000256" key="3">
    <source>
        <dbReference type="ARBA" id="ARBA00022722"/>
    </source>
</evidence>
<comment type="caution">
    <text evidence="8">The sequence shown here is derived from an EMBL/GenBank/DDBJ whole genome shotgun (WGS) entry which is preliminary data.</text>
</comment>